<feature type="compositionally biased region" description="Low complexity" evidence="1">
    <location>
        <begin position="52"/>
        <end position="62"/>
    </location>
</feature>
<protein>
    <submittedName>
        <fullName evidence="2">Uncharacterized protein</fullName>
    </submittedName>
</protein>
<evidence type="ECO:0000256" key="1">
    <source>
        <dbReference type="SAM" id="MobiDB-lite"/>
    </source>
</evidence>
<dbReference type="Proteomes" id="UP001153269">
    <property type="component" value="Unassembled WGS sequence"/>
</dbReference>
<evidence type="ECO:0000313" key="3">
    <source>
        <dbReference type="Proteomes" id="UP001153269"/>
    </source>
</evidence>
<feature type="region of interest" description="Disordered" evidence="1">
    <location>
        <begin position="23"/>
        <end position="71"/>
    </location>
</feature>
<accession>A0A9N7YLZ2</accession>
<organism evidence="2 3">
    <name type="scientific">Pleuronectes platessa</name>
    <name type="common">European plaice</name>
    <dbReference type="NCBI Taxonomy" id="8262"/>
    <lineage>
        <taxon>Eukaryota</taxon>
        <taxon>Metazoa</taxon>
        <taxon>Chordata</taxon>
        <taxon>Craniata</taxon>
        <taxon>Vertebrata</taxon>
        <taxon>Euteleostomi</taxon>
        <taxon>Actinopterygii</taxon>
        <taxon>Neopterygii</taxon>
        <taxon>Teleostei</taxon>
        <taxon>Neoteleostei</taxon>
        <taxon>Acanthomorphata</taxon>
        <taxon>Carangaria</taxon>
        <taxon>Pleuronectiformes</taxon>
        <taxon>Pleuronectoidei</taxon>
        <taxon>Pleuronectidae</taxon>
        <taxon>Pleuronectes</taxon>
    </lineage>
</organism>
<evidence type="ECO:0000313" key="2">
    <source>
        <dbReference type="EMBL" id="CAB1429034.1"/>
    </source>
</evidence>
<gene>
    <name evidence="2" type="ORF">PLEPLA_LOCUS17009</name>
</gene>
<keyword evidence="3" id="KW-1185">Reference proteome</keyword>
<name>A0A9N7YLZ2_PLEPL</name>
<sequence>MQMFLTPRVSVWKRLFRREVPRSLNSFKAAERPHTKRTSQGPLLTQGHQETPGDTTGHHGTPAVSTRLLCG</sequence>
<reference evidence="2" key="1">
    <citation type="submission" date="2020-03" db="EMBL/GenBank/DDBJ databases">
        <authorList>
            <person name="Weist P."/>
        </authorList>
    </citation>
    <scope>NUCLEOTIDE SEQUENCE</scope>
</reference>
<comment type="caution">
    <text evidence="2">The sequence shown here is derived from an EMBL/GenBank/DDBJ whole genome shotgun (WGS) entry which is preliminary data.</text>
</comment>
<proteinExistence type="predicted"/>
<dbReference type="EMBL" id="CADEAL010001112">
    <property type="protein sequence ID" value="CAB1429034.1"/>
    <property type="molecule type" value="Genomic_DNA"/>
</dbReference>
<feature type="compositionally biased region" description="Polar residues" evidence="1">
    <location>
        <begin position="38"/>
        <end position="49"/>
    </location>
</feature>
<dbReference type="AlphaFoldDB" id="A0A9N7YLZ2"/>